<keyword evidence="6 7" id="KW-0804">Transcription</keyword>
<dbReference type="InterPro" id="IPR038619">
    <property type="entry name" value="MraZ_sf"/>
</dbReference>
<evidence type="ECO:0000256" key="6">
    <source>
        <dbReference type="ARBA" id="ARBA00023163"/>
    </source>
</evidence>
<gene>
    <name evidence="7 9" type="primary">mraZ</name>
    <name evidence="9" type="ORF">KUI_1308</name>
</gene>
<dbReference type="HAMAP" id="MF_01008">
    <property type="entry name" value="MraZ"/>
    <property type="match status" value="1"/>
</dbReference>
<dbReference type="CDD" id="cd16320">
    <property type="entry name" value="MraZ_N"/>
    <property type="match status" value="1"/>
</dbReference>
<evidence type="ECO:0000313" key="10">
    <source>
        <dbReference type="Proteomes" id="UP000003121"/>
    </source>
</evidence>
<dbReference type="InterPro" id="IPR020603">
    <property type="entry name" value="MraZ_dom"/>
</dbReference>
<evidence type="ECO:0000313" key="9">
    <source>
        <dbReference type="EMBL" id="AFN36360.1"/>
    </source>
</evidence>
<dbReference type="InterPro" id="IPR037914">
    <property type="entry name" value="SpoVT-AbrB_sf"/>
</dbReference>
<dbReference type="NCBIfam" id="TIGR00242">
    <property type="entry name" value="division/cell wall cluster transcriptional repressor MraZ"/>
    <property type="match status" value="1"/>
</dbReference>
<evidence type="ECO:0000256" key="3">
    <source>
        <dbReference type="ARBA" id="ARBA00022737"/>
    </source>
</evidence>
<organism evidence="9 10">
    <name type="scientific">Taylorella equigenitalis ATCC 35865</name>
    <dbReference type="NCBI Taxonomy" id="743973"/>
    <lineage>
        <taxon>Bacteria</taxon>
        <taxon>Pseudomonadati</taxon>
        <taxon>Pseudomonadota</taxon>
        <taxon>Betaproteobacteria</taxon>
        <taxon>Burkholderiales</taxon>
        <taxon>Alcaligenaceae</taxon>
        <taxon>Taylorella</taxon>
    </lineage>
</organism>
<dbReference type="InterPro" id="IPR007159">
    <property type="entry name" value="SpoVT-AbrB_dom"/>
</dbReference>
<keyword evidence="2 7" id="KW-0963">Cytoplasm</keyword>
<keyword evidence="4 7" id="KW-0805">Transcription regulation</keyword>
<evidence type="ECO:0000259" key="8">
    <source>
        <dbReference type="PROSITE" id="PS51740"/>
    </source>
</evidence>
<evidence type="ECO:0000256" key="4">
    <source>
        <dbReference type="ARBA" id="ARBA00023015"/>
    </source>
</evidence>
<dbReference type="Proteomes" id="UP000003121">
    <property type="component" value="Chromosome"/>
</dbReference>
<comment type="subunit">
    <text evidence="7">Forms oligomers.</text>
</comment>
<dbReference type="PANTHER" id="PTHR34701">
    <property type="entry name" value="TRANSCRIPTIONAL REGULATOR MRAZ"/>
    <property type="match status" value="1"/>
</dbReference>
<comment type="similarity">
    <text evidence="7">Belongs to the MraZ family.</text>
</comment>
<proteinExistence type="inferred from homology"/>
<dbReference type="InterPro" id="IPR035644">
    <property type="entry name" value="MraZ_C"/>
</dbReference>
<comment type="subcellular location">
    <subcellularLocation>
        <location evidence="7">Cytoplasm</location>
        <location evidence="7">Nucleoid</location>
    </subcellularLocation>
</comment>
<keyword evidence="10" id="KW-1185">Reference proteome</keyword>
<feature type="domain" description="SpoVT-AbrB" evidence="8">
    <location>
        <begin position="85"/>
        <end position="128"/>
    </location>
</feature>
<keyword evidence="3" id="KW-0677">Repeat</keyword>
<evidence type="ECO:0000256" key="2">
    <source>
        <dbReference type="ARBA" id="ARBA00022490"/>
    </source>
</evidence>
<feature type="domain" description="SpoVT-AbrB" evidence="8">
    <location>
        <begin position="13"/>
        <end position="59"/>
    </location>
</feature>
<keyword evidence="5 7" id="KW-0238">DNA-binding</keyword>
<reference evidence="9 10" key="1">
    <citation type="journal article" date="2012" name="Vet. Microbiol.">
        <title>Comparative genomic analyses of the Taylorellae.</title>
        <authorList>
            <person name="Hauser H."/>
            <person name="Richter D.C."/>
            <person name="van Tonder A."/>
            <person name="Clark L."/>
            <person name="Preston A."/>
        </authorList>
    </citation>
    <scope>NUCLEOTIDE SEQUENCE [LARGE SCALE GENOMIC DNA]</scope>
    <source>
        <strain evidence="9 10">ATCC 35865</strain>
    </source>
</reference>
<evidence type="ECO:0000256" key="1">
    <source>
        <dbReference type="ARBA" id="ARBA00013860"/>
    </source>
</evidence>
<dbReference type="SUPFAM" id="SSF89447">
    <property type="entry name" value="AbrB/MazE/MraZ-like"/>
    <property type="match status" value="1"/>
</dbReference>
<protein>
    <recommendedName>
        <fullName evidence="1 7">Transcriptional regulator MraZ</fullName>
    </recommendedName>
</protein>
<dbReference type="CDD" id="cd16321">
    <property type="entry name" value="MraZ_C"/>
    <property type="match status" value="1"/>
</dbReference>
<dbReference type="PROSITE" id="PS51740">
    <property type="entry name" value="SPOVT_ABRB"/>
    <property type="match status" value="2"/>
</dbReference>
<dbReference type="Gene3D" id="3.40.1550.20">
    <property type="entry name" value="Transcriptional regulator MraZ domain"/>
    <property type="match status" value="1"/>
</dbReference>
<sequence>MSKSGTKVIFQGNSALSLDNKGRMTIPARYRDVLSTDFRGELTITRNLDGGLLIYPRSEWESKRKVIMNLPSSHRNLQRLLLGNAQDVAIDGSGRVLIAPELRDVADIVKEVVLVGMGGHFELWDAEKFAKQQEADIEAIDLSALGNFVL</sequence>
<dbReference type="PANTHER" id="PTHR34701:SF1">
    <property type="entry name" value="TRANSCRIPTIONAL REGULATOR MRAZ"/>
    <property type="match status" value="1"/>
</dbReference>
<dbReference type="EMBL" id="CP003264">
    <property type="protein sequence ID" value="AFN36360.1"/>
    <property type="molecule type" value="Genomic_DNA"/>
</dbReference>
<accession>A0ABN4AWU3</accession>
<name>A0ABN4AWU3_9BURK</name>
<dbReference type="Pfam" id="PF02381">
    <property type="entry name" value="MraZ"/>
    <property type="match status" value="2"/>
</dbReference>
<dbReference type="InterPro" id="IPR035642">
    <property type="entry name" value="MraZ_N"/>
</dbReference>
<evidence type="ECO:0000256" key="7">
    <source>
        <dbReference type="HAMAP-Rule" id="MF_01008"/>
    </source>
</evidence>
<dbReference type="InterPro" id="IPR003444">
    <property type="entry name" value="MraZ"/>
</dbReference>
<evidence type="ECO:0000256" key="5">
    <source>
        <dbReference type="ARBA" id="ARBA00023125"/>
    </source>
</evidence>